<evidence type="ECO:0000313" key="1">
    <source>
        <dbReference type="EMBL" id="KAJ3559237.1"/>
    </source>
</evidence>
<dbReference type="Proteomes" id="UP001148662">
    <property type="component" value="Unassembled WGS sequence"/>
</dbReference>
<keyword evidence="2" id="KW-1185">Reference proteome</keyword>
<proteinExistence type="predicted"/>
<evidence type="ECO:0000313" key="2">
    <source>
        <dbReference type="Proteomes" id="UP001148662"/>
    </source>
</evidence>
<organism evidence="1 2">
    <name type="scientific">Phlebia brevispora</name>
    <dbReference type="NCBI Taxonomy" id="194682"/>
    <lineage>
        <taxon>Eukaryota</taxon>
        <taxon>Fungi</taxon>
        <taxon>Dikarya</taxon>
        <taxon>Basidiomycota</taxon>
        <taxon>Agaricomycotina</taxon>
        <taxon>Agaricomycetes</taxon>
        <taxon>Polyporales</taxon>
        <taxon>Meruliaceae</taxon>
        <taxon>Phlebia</taxon>
    </lineage>
</organism>
<gene>
    <name evidence="1" type="ORF">NM688_g468</name>
</gene>
<reference evidence="1" key="1">
    <citation type="submission" date="2022-07" db="EMBL/GenBank/DDBJ databases">
        <title>Genome Sequence of Phlebia brevispora.</title>
        <authorList>
            <person name="Buettner E."/>
        </authorList>
    </citation>
    <scope>NUCLEOTIDE SEQUENCE</scope>
    <source>
        <strain evidence="1">MPL23</strain>
    </source>
</reference>
<sequence length="427" mass="48079">MDHMDRPICKSCLQGKIARTPIAKRRASPRAASFGDVIHMDVWGPAPVCTLNQHRYTVTMVDEATGWFEEPLLHSKDRAFTAFVAFHAICCMQYGVSIKMVHSDRGGEFLGNNFTNFFTFEGIQRRLTVHDTPEHNGIAECTHCTIFGTVRTLLAASKLPPALWSEAHRHAVFIYNHMPHSFLNFKMPYEVRYGELPEVYFLCPWGSCIHVKVDPSSKLALRSTIGYYIRHDLTSNSVCVYWPQLHKVSVERTVIFVDGPTVKGEPSPQISLPDDFDIPQYDSETNPEDIAQREDDQVMEDMGLPPSIHTEYTPSVLRSINTDNIDIPPELQLDNPSPPPASESSSTRSQRICKPSAKARTLLEGSGITEKEFDDEDSAFLSANIANVASQVGNDPVTMREALNRHDAEQWREAMIEEITRLESQNS</sequence>
<dbReference type="EMBL" id="JANHOG010000038">
    <property type="protein sequence ID" value="KAJ3559237.1"/>
    <property type="molecule type" value="Genomic_DNA"/>
</dbReference>
<protein>
    <submittedName>
        <fullName evidence="1">Uncharacterized protein</fullName>
    </submittedName>
</protein>
<accession>A0ACC1TEK6</accession>
<comment type="caution">
    <text evidence="1">The sequence shown here is derived from an EMBL/GenBank/DDBJ whole genome shotgun (WGS) entry which is preliminary data.</text>
</comment>
<name>A0ACC1TEK6_9APHY</name>